<evidence type="ECO:0000256" key="3">
    <source>
        <dbReference type="ARBA" id="ARBA00023163"/>
    </source>
</evidence>
<dbReference type="GO" id="GO:0003700">
    <property type="term" value="F:DNA-binding transcription factor activity"/>
    <property type="evidence" value="ECO:0007669"/>
    <property type="project" value="InterPro"/>
</dbReference>
<dbReference type="PANTHER" id="PTHR33154">
    <property type="entry name" value="TRANSCRIPTIONAL REGULATOR, ARSR FAMILY"/>
    <property type="match status" value="1"/>
</dbReference>
<dbReference type="PRINTS" id="PR00778">
    <property type="entry name" value="HTHARSR"/>
</dbReference>
<keyword evidence="2" id="KW-0238">DNA-binding</keyword>
<evidence type="ECO:0000256" key="2">
    <source>
        <dbReference type="ARBA" id="ARBA00023125"/>
    </source>
</evidence>
<dbReference type="InterPro" id="IPR011991">
    <property type="entry name" value="ArsR-like_HTH"/>
</dbReference>
<organism evidence="5 6">
    <name type="scientific">Saccharopolyspora rectivirgula</name>
    <dbReference type="NCBI Taxonomy" id="28042"/>
    <lineage>
        <taxon>Bacteria</taxon>
        <taxon>Bacillati</taxon>
        <taxon>Actinomycetota</taxon>
        <taxon>Actinomycetes</taxon>
        <taxon>Pseudonocardiales</taxon>
        <taxon>Pseudonocardiaceae</taxon>
        <taxon>Saccharopolyspora</taxon>
    </lineage>
</organism>
<keyword evidence="1" id="KW-0805">Transcription regulation</keyword>
<keyword evidence="3" id="KW-0804">Transcription</keyword>
<evidence type="ECO:0000313" key="5">
    <source>
        <dbReference type="EMBL" id="KEI45572.1"/>
    </source>
</evidence>
<name>A0A073B2S6_9PSEU</name>
<proteinExistence type="predicted"/>
<evidence type="ECO:0000313" key="6">
    <source>
        <dbReference type="Proteomes" id="UP000031419"/>
    </source>
</evidence>
<evidence type="ECO:0000259" key="4">
    <source>
        <dbReference type="PROSITE" id="PS50987"/>
    </source>
</evidence>
<dbReference type="InterPro" id="IPR051081">
    <property type="entry name" value="HTH_MetalResp_TranReg"/>
</dbReference>
<protein>
    <submittedName>
        <fullName evidence="5">Transcriptional regulator</fullName>
    </submittedName>
</protein>
<sequence length="104" mass="11560">MEAQPDLAEAVVKLFGDPLRAEIVRLLAREQMCTCHLVDDTGARQSTISHHLRVLREAGFVAAEPRGRYTYYRLRPDALSLLTVGIANLTAQAHHAQAIRRPCA</sequence>
<dbReference type="Proteomes" id="UP000031419">
    <property type="component" value="Unassembled WGS sequence"/>
</dbReference>
<accession>A0A073B2S6</accession>
<dbReference type="NCBIfam" id="NF033788">
    <property type="entry name" value="HTH_metalloreg"/>
    <property type="match status" value="1"/>
</dbReference>
<dbReference type="OrthoDB" id="3628427at2"/>
<dbReference type="Gene3D" id="1.10.10.10">
    <property type="entry name" value="Winged helix-like DNA-binding domain superfamily/Winged helix DNA-binding domain"/>
    <property type="match status" value="1"/>
</dbReference>
<feature type="domain" description="HTH arsR-type" evidence="4">
    <location>
        <begin position="1"/>
        <end position="94"/>
    </location>
</feature>
<dbReference type="PROSITE" id="PS50987">
    <property type="entry name" value="HTH_ARSR_2"/>
    <property type="match status" value="1"/>
</dbReference>
<dbReference type="eggNOG" id="COG0640">
    <property type="taxonomic scope" value="Bacteria"/>
</dbReference>
<dbReference type="SMART" id="SM00418">
    <property type="entry name" value="HTH_ARSR"/>
    <property type="match status" value="1"/>
</dbReference>
<comment type="caution">
    <text evidence="5">The sequence shown here is derived from an EMBL/GenBank/DDBJ whole genome shotgun (WGS) entry which is preliminary data.</text>
</comment>
<dbReference type="STRING" id="28042.GU90_03845"/>
<dbReference type="CDD" id="cd00090">
    <property type="entry name" value="HTH_ARSR"/>
    <property type="match status" value="1"/>
</dbReference>
<dbReference type="SUPFAM" id="SSF46785">
    <property type="entry name" value="Winged helix' DNA-binding domain"/>
    <property type="match status" value="1"/>
</dbReference>
<keyword evidence="6" id="KW-1185">Reference proteome</keyword>
<evidence type="ECO:0000256" key="1">
    <source>
        <dbReference type="ARBA" id="ARBA00023015"/>
    </source>
</evidence>
<reference evidence="5 6" key="1">
    <citation type="submission" date="2014-06" db="EMBL/GenBank/DDBJ databases">
        <title>Saccharopolyspora rectivirgula DSM-43113 Genome sequencing.</title>
        <authorList>
            <person name="Barrera C."/>
            <person name="Millon L."/>
            <person name="Rognon B."/>
            <person name="Zaugg C."/>
            <person name="Monod M."/>
        </authorList>
    </citation>
    <scope>NUCLEOTIDE SEQUENCE [LARGE SCALE GENOMIC DNA]</scope>
    <source>
        <strain evidence="5 6">DSM 43113</strain>
    </source>
</reference>
<dbReference type="GO" id="GO:0003677">
    <property type="term" value="F:DNA binding"/>
    <property type="evidence" value="ECO:0007669"/>
    <property type="project" value="UniProtKB-KW"/>
</dbReference>
<dbReference type="InterPro" id="IPR036390">
    <property type="entry name" value="WH_DNA-bd_sf"/>
</dbReference>
<dbReference type="Pfam" id="PF01022">
    <property type="entry name" value="HTH_5"/>
    <property type="match status" value="1"/>
</dbReference>
<dbReference type="AlphaFoldDB" id="A0A073B2S6"/>
<gene>
    <name evidence="5" type="ORF">GU90_03845</name>
</gene>
<dbReference type="InterPro" id="IPR001845">
    <property type="entry name" value="HTH_ArsR_DNA-bd_dom"/>
</dbReference>
<dbReference type="EMBL" id="JNVU01000012">
    <property type="protein sequence ID" value="KEI45572.1"/>
    <property type="molecule type" value="Genomic_DNA"/>
</dbReference>
<dbReference type="PANTHER" id="PTHR33154:SF18">
    <property type="entry name" value="ARSENICAL RESISTANCE OPERON REPRESSOR"/>
    <property type="match status" value="1"/>
</dbReference>
<dbReference type="InterPro" id="IPR036388">
    <property type="entry name" value="WH-like_DNA-bd_sf"/>
</dbReference>